<dbReference type="SUPFAM" id="SSF52374">
    <property type="entry name" value="Nucleotidylyl transferase"/>
    <property type="match status" value="1"/>
</dbReference>
<dbReference type="Pfam" id="PF03950">
    <property type="entry name" value="tRNA-synt_1c_C"/>
    <property type="match status" value="1"/>
</dbReference>
<feature type="domain" description="tRNA synthetases class I (E and Q) anti-codon binding" evidence="13">
    <location>
        <begin position="452"/>
        <end position="519"/>
    </location>
</feature>
<dbReference type="SUPFAM" id="SSF50715">
    <property type="entry name" value="Ribosomal protein L25-like"/>
    <property type="match status" value="1"/>
</dbReference>
<dbReference type="Pfam" id="PF00749">
    <property type="entry name" value="tRNA-synt_1c"/>
    <property type="match status" value="1"/>
</dbReference>
<dbReference type="Gene3D" id="3.40.50.620">
    <property type="entry name" value="HUPs"/>
    <property type="match status" value="1"/>
</dbReference>
<keyword evidence="6 10" id="KW-0648">Protein biosynthesis</keyword>
<keyword evidence="7 10" id="KW-0030">Aminoacyl-tRNA synthetase</keyword>
<dbReference type="GO" id="GO:0016874">
    <property type="term" value="F:ligase activity"/>
    <property type="evidence" value="ECO:0007669"/>
    <property type="project" value="UniProtKB-KW"/>
</dbReference>
<evidence type="ECO:0000256" key="2">
    <source>
        <dbReference type="ARBA" id="ARBA00022490"/>
    </source>
</evidence>
<dbReference type="InterPro" id="IPR020059">
    <property type="entry name" value="Glu/Gln-tRNA-synth_Ib_codon-bd"/>
</dbReference>
<evidence type="ECO:0000256" key="5">
    <source>
        <dbReference type="ARBA" id="ARBA00022840"/>
    </source>
</evidence>
<evidence type="ECO:0000259" key="11">
    <source>
        <dbReference type="Pfam" id="PF00749"/>
    </source>
</evidence>
<gene>
    <name evidence="14" type="ORF">M8044_000315</name>
</gene>
<evidence type="ECO:0000256" key="10">
    <source>
        <dbReference type="RuleBase" id="RU363037"/>
    </source>
</evidence>
<dbReference type="InterPro" id="IPR050132">
    <property type="entry name" value="Gln/Glu-tRNA_Ligase"/>
</dbReference>
<keyword evidence="5 10" id="KW-0067">ATP-binding</keyword>
<dbReference type="InterPro" id="IPR001412">
    <property type="entry name" value="aa-tRNA-synth_I_CS"/>
</dbReference>
<evidence type="ECO:0000259" key="13">
    <source>
        <dbReference type="Pfam" id="PF20974"/>
    </source>
</evidence>
<accession>A0ABT5L903</accession>
<evidence type="ECO:0000256" key="6">
    <source>
        <dbReference type="ARBA" id="ARBA00022917"/>
    </source>
</evidence>
<evidence type="ECO:0000256" key="4">
    <source>
        <dbReference type="ARBA" id="ARBA00022741"/>
    </source>
</evidence>
<dbReference type="InterPro" id="IPR004514">
    <property type="entry name" value="Gln-tRNA-synth"/>
</dbReference>
<dbReference type="Proteomes" id="UP001221763">
    <property type="component" value="Unassembled WGS sequence"/>
</dbReference>
<evidence type="ECO:0000256" key="3">
    <source>
        <dbReference type="ARBA" id="ARBA00022598"/>
    </source>
</evidence>
<feature type="domain" description="Glutamyl/glutaminyl-tRNA synthetase class Ib anti-codon binding" evidence="12">
    <location>
        <begin position="335"/>
        <end position="435"/>
    </location>
</feature>
<dbReference type="PRINTS" id="PR00987">
    <property type="entry name" value="TRNASYNTHGLU"/>
</dbReference>
<dbReference type="PANTHER" id="PTHR43097:SF5">
    <property type="entry name" value="GLUTAMATE--TRNA LIGASE"/>
    <property type="match status" value="1"/>
</dbReference>
<comment type="catalytic activity">
    <reaction evidence="8">
        <text>tRNA(Gln) + L-glutamine + ATP = L-glutaminyl-tRNA(Gln) + AMP + diphosphate</text>
        <dbReference type="Rhea" id="RHEA:20121"/>
        <dbReference type="Rhea" id="RHEA-COMP:9662"/>
        <dbReference type="Rhea" id="RHEA-COMP:9681"/>
        <dbReference type="ChEBI" id="CHEBI:30616"/>
        <dbReference type="ChEBI" id="CHEBI:33019"/>
        <dbReference type="ChEBI" id="CHEBI:58359"/>
        <dbReference type="ChEBI" id="CHEBI:78442"/>
        <dbReference type="ChEBI" id="CHEBI:78521"/>
        <dbReference type="ChEBI" id="CHEBI:456215"/>
        <dbReference type="EC" id="6.1.1.18"/>
    </reaction>
</comment>
<keyword evidence="3 10" id="KW-0436">Ligase</keyword>
<evidence type="ECO:0000313" key="15">
    <source>
        <dbReference type="Proteomes" id="UP001221763"/>
    </source>
</evidence>
<evidence type="ECO:0000259" key="12">
    <source>
        <dbReference type="Pfam" id="PF03950"/>
    </source>
</evidence>
<sequence>MLQESNFIKSIIKEDLAKGKYKTIITRFPPEPNGLLHLGHARSIIMNFELAKIFNGKTYLRYDDTNPTVEKKKYLDFILKDVQWLGYTPDKICFTSDYFDIIFEKAIILIKKKLAFVDDSSEEELKQKRGDLFRPGENSSCRDRSAEENLDLFIKMKKGCFKKGTKVLRAKIDMASPNMNLRDPVLYKIMDAYTLKQKHHFIFPSYDFSHPLSDSIEGISHSLCSIEFEDHRCLYNWVIKETEMEHIPTQIEFGRLNMARTVLSKTSLKFLVNSHLVNGWDDPRMPTLIGMKNKGYTPESIKKFILDIGLSKNNSYMNQNMLDSCLREDLQNKSPKIMAVIDPLKVTIINYPDDKIESREIPYHNNLDFLGSRKVFFSKHIYIEKKDFEIEKSDPKSKKFFLNGEIRLFYFYFIKAIDVIKNNKGEIIEILATYDPKTKSGSSFNERKPNGTIHFVEKNTLKKTIINFYQPLFISENPQDLKEEFNYSSWIQKECFIEGGLDIKQNYIKFQFIRRGYFYLINITDKIMYFNEIISLKKIK</sequence>
<evidence type="ECO:0000313" key="14">
    <source>
        <dbReference type="EMBL" id="MDC9032094.1"/>
    </source>
</evidence>
<evidence type="ECO:0000256" key="9">
    <source>
        <dbReference type="NCBIfam" id="TIGR00440"/>
    </source>
</evidence>
<reference evidence="14 15" key="1">
    <citation type="journal article" date="2023" name="Plant">
        <title>Draft Genome Sequence Resource of CBPPT1, a 'Candidatus Phytoplasma trifolii'-Related Strain Associated with Potato Purple Top Disease in the Columbia Basin, U.S.A.</title>
        <authorList>
            <person name="Wei W."/>
            <person name="Shao J."/>
            <person name="Bottner-Parker K.D."/>
            <person name="Zhao Y."/>
        </authorList>
    </citation>
    <scope>NUCLEOTIDE SEQUENCE [LARGE SCALE GENOMIC DNA]</scope>
    <source>
        <strain evidence="14 15">CBPPT1</strain>
    </source>
</reference>
<feature type="domain" description="Glutamyl/glutaminyl-tRNA synthetase class Ib catalytic" evidence="11">
    <location>
        <begin position="24"/>
        <end position="331"/>
    </location>
</feature>
<comment type="similarity">
    <text evidence="10">Belongs to the class-I aminoacyl-tRNA synthetase family.</text>
</comment>
<dbReference type="EC" id="6.1.1.18" evidence="1 9"/>
<dbReference type="NCBIfam" id="TIGR00440">
    <property type="entry name" value="glnS"/>
    <property type="match status" value="1"/>
</dbReference>
<dbReference type="PROSITE" id="PS00178">
    <property type="entry name" value="AA_TRNA_LIGASE_I"/>
    <property type="match status" value="1"/>
</dbReference>
<keyword evidence="15" id="KW-1185">Reference proteome</keyword>
<dbReference type="RefSeq" id="WP_273585305.1">
    <property type="nucleotide sequence ID" value="NZ_JANHJP010000005.1"/>
</dbReference>
<evidence type="ECO:0000256" key="8">
    <source>
        <dbReference type="ARBA" id="ARBA00048270"/>
    </source>
</evidence>
<name>A0ABT5L903_9MOLU</name>
<dbReference type="InterPro" id="IPR011035">
    <property type="entry name" value="Ribosomal_bL25/Gln-tRNA_synth"/>
</dbReference>
<dbReference type="Gene3D" id="2.40.240.10">
    <property type="entry name" value="Ribosomal Protein L25, Chain P"/>
    <property type="match status" value="2"/>
</dbReference>
<proteinExistence type="inferred from homology"/>
<comment type="caution">
    <text evidence="14">The sequence shown here is derived from an EMBL/GenBank/DDBJ whole genome shotgun (WGS) entry which is preliminary data.</text>
</comment>
<dbReference type="InterPro" id="IPR020058">
    <property type="entry name" value="Glu/Gln-tRNA-synth_Ib_cat-dom"/>
</dbReference>
<keyword evidence="2" id="KW-0963">Cytoplasm</keyword>
<dbReference type="EMBL" id="JANHJP010000005">
    <property type="protein sequence ID" value="MDC9032094.1"/>
    <property type="molecule type" value="Genomic_DNA"/>
</dbReference>
<dbReference type="InterPro" id="IPR014729">
    <property type="entry name" value="Rossmann-like_a/b/a_fold"/>
</dbReference>
<dbReference type="InterPro" id="IPR000924">
    <property type="entry name" value="Glu/Gln-tRNA-synth"/>
</dbReference>
<dbReference type="PANTHER" id="PTHR43097">
    <property type="entry name" value="GLUTAMINE-TRNA LIGASE"/>
    <property type="match status" value="1"/>
</dbReference>
<evidence type="ECO:0000256" key="7">
    <source>
        <dbReference type="ARBA" id="ARBA00023146"/>
    </source>
</evidence>
<dbReference type="Pfam" id="PF20974">
    <property type="entry name" value="tRNA-synt_1c_C2"/>
    <property type="match status" value="1"/>
</dbReference>
<evidence type="ECO:0000256" key="1">
    <source>
        <dbReference type="ARBA" id="ARBA00012836"/>
    </source>
</evidence>
<organism evidence="14 15">
    <name type="scientific">Columbia Basin potato purple top phytoplasma</name>
    <dbReference type="NCBI Taxonomy" id="307134"/>
    <lineage>
        <taxon>Bacteria</taxon>
        <taxon>Bacillati</taxon>
        <taxon>Mycoplasmatota</taxon>
        <taxon>Mollicutes</taxon>
        <taxon>Acholeplasmatales</taxon>
        <taxon>Acholeplasmataceae</taxon>
        <taxon>Candidatus Phytoplasma</taxon>
        <taxon>16SrVI (Clover proliferation group)</taxon>
    </lineage>
</organism>
<keyword evidence="4 10" id="KW-0547">Nucleotide-binding</keyword>
<dbReference type="InterPro" id="IPR020056">
    <property type="entry name" value="Rbsml_bL25/Gln-tRNA_synth_N"/>
</dbReference>
<protein>
    <recommendedName>
        <fullName evidence="1 9">Glutamine--tRNA ligase</fullName>
        <ecNumber evidence="1 9">6.1.1.18</ecNumber>
    </recommendedName>
</protein>
<dbReference type="InterPro" id="IPR049437">
    <property type="entry name" value="tRNA-synt_1c_C2"/>
</dbReference>